<dbReference type="InterPro" id="IPR002347">
    <property type="entry name" value="SDR_fam"/>
</dbReference>
<comment type="pathway">
    <text evidence="1">Lipid metabolism; fatty acid biosynthesis.</text>
</comment>
<name>A0A9Q1I4F8_CONCO</name>
<evidence type="ECO:0000256" key="7">
    <source>
        <dbReference type="RuleBase" id="RU000363"/>
    </source>
</evidence>
<organism evidence="10 11">
    <name type="scientific">Conger conger</name>
    <name type="common">Conger eel</name>
    <name type="synonym">Muraena conger</name>
    <dbReference type="NCBI Taxonomy" id="82655"/>
    <lineage>
        <taxon>Eukaryota</taxon>
        <taxon>Metazoa</taxon>
        <taxon>Chordata</taxon>
        <taxon>Craniata</taxon>
        <taxon>Vertebrata</taxon>
        <taxon>Euteleostomi</taxon>
        <taxon>Actinopterygii</taxon>
        <taxon>Neopterygii</taxon>
        <taxon>Teleostei</taxon>
        <taxon>Anguilliformes</taxon>
        <taxon>Congridae</taxon>
        <taxon>Conger</taxon>
    </lineage>
</organism>
<dbReference type="SUPFAM" id="SSF51735">
    <property type="entry name" value="NAD(P)-binding Rossmann-fold domains"/>
    <property type="match status" value="1"/>
</dbReference>
<evidence type="ECO:0000256" key="8">
    <source>
        <dbReference type="SAM" id="MobiDB-lite"/>
    </source>
</evidence>
<evidence type="ECO:0000256" key="5">
    <source>
        <dbReference type="ARBA" id="ARBA00041580"/>
    </source>
</evidence>
<keyword evidence="4" id="KW-0444">Lipid biosynthesis</keyword>
<keyword evidence="4" id="KW-0275">Fatty acid biosynthesis</keyword>
<comment type="caution">
    <text evidence="10">The sequence shown here is derived from an EMBL/GenBank/DDBJ whole genome shotgun (WGS) entry which is preliminary data.</text>
</comment>
<evidence type="ECO:0000313" key="11">
    <source>
        <dbReference type="Proteomes" id="UP001152803"/>
    </source>
</evidence>
<reference evidence="10" key="1">
    <citation type="journal article" date="2023" name="Science">
        <title>Genome structures resolve the early diversification of teleost fishes.</title>
        <authorList>
            <person name="Parey E."/>
            <person name="Louis A."/>
            <person name="Montfort J."/>
            <person name="Bouchez O."/>
            <person name="Roques C."/>
            <person name="Iampietro C."/>
            <person name="Lluch J."/>
            <person name="Castinel A."/>
            <person name="Donnadieu C."/>
            <person name="Desvignes T."/>
            <person name="Floi Bucao C."/>
            <person name="Jouanno E."/>
            <person name="Wen M."/>
            <person name="Mejri S."/>
            <person name="Dirks R."/>
            <person name="Jansen H."/>
            <person name="Henkel C."/>
            <person name="Chen W.J."/>
            <person name="Zahm M."/>
            <person name="Cabau C."/>
            <person name="Klopp C."/>
            <person name="Thompson A.W."/>
            <person name="Robinson-Rechavi M."/>
            <person name="Braasch I."/>
            <person name="Lecointre G."/>
            <person name="Bobe J."/>
            <person name="Postlethwait J.H."/>
            <person name="Berthelot C."/>
            <person name="Roest Crollius H."/>
            <person name="Guiguen Y."/>
        </authorList>
    </citation>
    <scope>NUCLEOTIDE SEQUENCE</scope>
    <source>
        <strain evidence="10">Concon-B</strain>
    </source>
</reference>
<dbReference type="AlphaFoldDB" id="A0A9Q1I4F8"/>
<proteinExistence type="inferred from homology"/>
<dbReference type="Gene3D" id="3.40.50.720">
    <property type="entry name" value="NAD(P)-binding Rossmann-like Domain"/>
    <property type="match status" value="1"/>
</dbReference>
<dbReference type="Pfam" id="PF00106">
    <property type="entry name" value="adh_short"/>
    <property type="match status" value="1"/>
</dbReference>
<comment type="similarity">
    <text evidence="2 7">Belongs to the short-chain dehydrogenases/reductases (SDR) family.</text>
</comment>
<sequence length="307" mass="32154">MVKVIVQQGPEKRLTVSLICLIQSLEPLLTVVFCVLWISGAGAWSTAEVDIINRDGGNLLERLAFRLGDGDVRAGCGFGGSRGIGRAVSQLLAARGYRVAVVSRNLEAAQAAMATLPGAGHVALHCDVSKEQEVQEVFQSIQKTCGSLQYLINAAGINRDRLLLRTGQEDMVSVLHTNLLGPMLTCRAALRNMLTRQSGAIVNIGSVVGQKGNAGQCVYSASKAGLEGFTRSLAKEVASRNIRVNLLAPGFIRTDMTAGLQEEVLCGEWPWGGSGARGGGPGRALPPAGPLRDGTGAAGGRGLRLAT</sequence>
<dbReference type="EMBL" id="JAFJMO010000004">
    <property type="protein sequence ID" value="KAJ8280055.1"/>
    <property type="molecule type" value="Genomic_DNA"/>
</dbReference>
<accession>A0A9Q1I4F8</accession>
<feature type="compositionally biased region" description="Low complexity" evidence="8">
    <location>
        <begin position="283"/>
        <end position="295"/>
    </location>
</feature>
<dbReference type="InterPro" id="IPR036291">
    <property type="entry name" value="NAD(P)-bd_dom_sf"/>
</dbReference>
<dbReference type="GO" id="GO:0006633">
    <property type="term" value="P:fatty acid biosynthetic process"/>
    <property type="evidence" value="ECO:0007669"/>
    <property type="project" value="UniProtKB-KW"/>
</dbReference>
<feature type="region of interest" description="Disordered" evidence="8">
    <location>
        <begin position="276"/>
        <end position="307"/>
    </location>
</feature>
<dbReference type="GO" id="GO:0048038">
    <property type="term" value="F:quinone binding"/>
    <property type="evidence" value="ECO:0007669"/>
    <property type="project" value="TreeGrafter"/>
</dbReference>
<dbReference type="InterPro" id="IPR057326">
    <property type="entry name" value="KR_dom"/>
</dbReference>
<evidence type="ECO:0000256" key="4">
    <source>
        <dbReference type="ARBA" id="ARBA00023160"/>
    </source>
</evidence>
<dbReference type="PRINTS" id="PR00080">
    <property type="entry name" value="SDRFAMILY"/>
</dbReference>
<dbReference type="PANTHER" id="PTHR42760:SF133">
    <property type="entry name" value="3-OXOACYL-[ACYL-CARRIER-PROTEIN] REDUCTASE"/>
    <property type="match status" value="1"/>
</dbReference>
<evidence type="ECO:0000256" key="2">
    <source>
        <dbReference type="ARBA" id="ARBA00006484"/>
    </source>
</evidence>
<gene>
    <name evidence="10" type="ORF">COCON_G00071210</name>
</gene>
<dbReference type="SMART" id="SM00822">
    <property type="entry name" value="PKS_KR"/>
    <property type="match status" value="1"/>
</dbReference>
<evidence type="ECO:0000256" key="1">
    <source>
        <dbReference type="ARBA" id="ARBA00005194"/>
    </source>
</evidence>
<feature type="compositionally biased region" description="Gly residues" evidence="8">
    <location>
        <begin position="296"/>
        <end position="307"/>
    </location>
</feature>
<protein>
    <recommendedName>
        <fullName evidence="6">3-ketoacyl-[acyl-carrier-protein] reductase beta subunit</fullName>
    </recommendedName>
    <alternativeName>
        <fullName evidence="5">Quinone reductase CBR4</fullName>
    </alternativeName>
</protein>
<evidence type="ECO:0000259" key="9">
    <source>
        <dbReference type="SMART" id="SM00822"/>
    </source>
</evidence>
<evidence type="ECO:0000313" key="10">
    <source>
        <dbReference type="EMBL" id="KAJ8280055.1"/>
    </source>
</evidence>
<dbReference type="PROSITE" id="PS00061">
    <property type="entry name" value="ADH_SHORT"/>
    <property type="match status" value="1"/>
</dbReference>
<feature type="domain" description="Ketoreductase" evidence="9">
    <location>
        <begin position="77"/>
        <end position="255"/>
    </location>
</feature>
<dbReference type="PRINTS" id="PR00081">
    <property type="entry name" value="GDHRDH"/>
</dbReference>
<evidence type="ECO:0000256" key="3">
    <source>
        <dbReference type="ARBA" id="ARBA00023002"/>
    </source>
</evidence>
<dbReference type="FunFam" id="3.40.50.720:FF:000173">
    <property type="entry name" value="3-oxoacyl-[acyl-carrier protein] reductase"/>
    <property type="match status" value="1"/>
</dbReference>
<dbReference type="Proteomes" id="UP001152803">
    <property type="component" value="Unassembled WGS sequence"/>
</dbReference>
<dbReference type="PANTHER" id="PTHR42760">
    <property type="entry name" value="SHORT-CHAIN DEHYDROGENASES/REDUCTASES FAMILY MEMBER"/>
    <property type="match status" value="1"/>
</dbReference>
<dbReference type="GO" id="GO:0016616">
    <property type="term" value="F:oxidoreductase activity, acting on the CH-OH group of donors, NAD or NADP as acceptor"/>
    <property type="evidence" value="ECO:0007669"/>
    <property type="project" value="UniProtKB-ARBA"/>
</dbReference>
<keyword evidence="4" id="KW-0276">Fatty acid metabolism</keyword>
<evidence type="ECO:0000256" key="6">
    <source>
        <dbReference type="ARBA" id="ARBA00041707"/>
    </source>
</evidence>
<keyword evidence="4" id="KW-0443">Lipid metabolism</keyword>
<keyword evidence="11" id="KW-1185">Reference proteome</keyword>
<keyword evidence="3" id="KW-0560">Oxidoreductase</keyword>
<dbReference type="InterPro" id="IPR020904">
    <property type="entry name" value="Sc_DH/Rdtase_CS"/>
</dbReference>
<dbReference type="OrthoDB" id="294295at2759"/>